<feature type="domain" description="PiggyBac transposable element-derived protein 4 C-terminal zinc-finger" evidence="1">
    <location>
        <begin position="240"/>
        <end position="283"/>
    </location>
</feature>
<proteinExistence type="predicted"/>
<dbReference type="InterPro" id="IPR029526">
    <property type="entry name" value="PGBD"/>
</dbReference>
<gene>
    <name evidence="3" type="primary">PGBD4_6</name>
    <name evidence="3" type="ORF">CM83_10037</name>
</gene>
<dbReference type="Pfam" id="PF13842">
    <property type="entry name" value="zf-Tnp_2"/>
    <property type="match status" value="1"/>
</dbReference>
<protein>
    <submittedName>
        <fullName evidence="3">PiggyBac transposable element-derived protein 4</fullName>
    </submittedName>
</protein>
<dbReference type="InterPro" id="IPR032718">
    <property type="entry name" value="PGBD4_Znf_C"/>
</dbReference>
<evidence type="ECO:0000313" key="3">
    <source>
        <dbReference type="EMBL" id="JAG11280.1"/>
    </source>
</evidence>
<organism evidence="3">
    <name type="scientific">Lygus hesperus</name>
    <name type="common">Western plant bug</name>
    <dbReference type="NCBI Taxonomy" id="30085"/>
    <lineage>
        <taxon>Eukaryota</taxon>
        <taxon>Metazoa</taxon>
        <taxon>Ecdysozoa</taxon>
        <taxon>Arthropoda</taxon>
        <taxon>Hexapoda</taxon>
        <taxon>Insecta</taxon>
        <taxon>Pterygota</taxon>
        <taxon>Neoptera</taxon>
        <taxon>Paraneoptera</taxon>
        <taxon>Hemiptera</taxon>
        <taxon>Heteroptera</taxon>
        <taxon>Panheteroptera</taxon>
        <taxon>Cimicomorpha</taxon>
        <taxon>Miridae</taxon>
        <taxon>Mirini</taxon>
        <taxon>Lygus</taxon>
    </lineage>
</organism>
<dbReference type="PANTHER" id="PTHR46599:SF3">
    <property type="entry name" value="PIGGYBAC TRANSPOSABLE ELEMENT-DERIVED PROTEIN 4"/>
    <property type="match status" value="1"/>
</dbReference>
<reference evidence="3" key="1">
    <citation type="journal article" date="2014" name="PLoS ONE">
        <title>Transcriptome-Based Identification of ABC Transporters in the Western Tarnished Plant Bug Lygus hesperus.</title>
        <authorList>
            <person name="Hull J.J."/>
            <person name="Chaney K."/>
            <person name="Geib S.M."/>
            <person name="Fabrick J.A."/>
            <person name="Brent C.S."/>
            <person name="Walsh D."/>
            <person name="Lavine L.C."/>
        </authorList>
    </citation>
    <scope>NUCLEOTIDE SEQUENCE</scope>
</reference>
<dbReference type="AlphaFoldDB" id="A0A0A9X2F2"/>
<dbReference type="Pfam" id="PF13843">
    <property type="entry name" value="DDE_Tnp_1_7"/>
    <property type="match status" value="1"/>
</dbReference>
<reference evidence="3" key="2">
    <citation type="submission" date="2014-07" db="EMBL/GenBank/DDBJ databases">
        <authorList>
            <person name="Hull J."/>
        </authorList>
    </citation>
    <scope>NUCLEOTIDE SEQUENCE</scope>
</reference>
<sequence length="291" mass="33285">LVLRFIAYTGSTDQEDGEKGHTDSVVRKLMEGKLDVGHSLFMDNFYNSVNLVHELLERKTYVTGTLRANRKGNPPIITQSKPKKGEVVDAYTDEGVCVLKWRDRREVLMISSEFSGEMIDVTNRRGVVVRKPIMVQKYNESMGGVDHFDQMMSYYPIERKTLKWSTKMGIHLLHICMYNAFVLHNKYKSKLALYDYRNSVIRTLLPPVTVSPQSSRPFRSSGNKGLSPHFPCPFALPEGSKKRPKKRCRECLANKKRSESTYYCPACPDTPALCIENCFVNFHKNMTVDGN</sequence>
<feature type="non-terminal residue" evidence="3">
    <location>
        <position position="1"/>
    </location>
</feature>
<feature type="domain" description="PiggyBac transposable element-derived protein" evidence="2">
    <location>
        <begin position="2"/>
        <end position="181"/>
    </location>
</feature>
<name>A0A0A9X2F2_LYGHE</name>
<evidence type="ECO:0000259" key="2">
    <source>
        <dbReference type="Pfam" id="PF13843"/>
    </source>
</evidence>
<evidence type="ECO:0000259" key="1">
    <source>
        <dbReference type="Pfam" id="PF13842"/>
    </source>
</evidence>
<dbReference type="PANTHER" id="PTHR46599">
    <property type="entry name" value="PIGGYBAC TRANSPOSABLE ELEMENT-DERIVED PROTEIN 4"/>
    <property type="match status" value="1"/>
</dbReference>
<accession>A0A0A9X2F2</accession>
<dbReference type="EMBL" id="GBHO01032324">
    <property type="protein sequence ID" value="JAG11280.1"/>
    <property type="molecule type" value="Transcribed_RNA"/>
</dbReference>